<dbReference type="RefSeq" id="WP_012260576.1">
    <property type="nucleotide sequence ID" value="NC_010184.1"/>
</dbReference>
<accession>A9VJZ5</accession>
<dbReference type="EMBL" id="CP000903">
    <property type="protein sequence ID" value="ABY42431.1"/>
    <property type="molecule type" value="Genomic_DNA"/>
</dbReference>
<dbReference type="AlphaFoldDB" id="A9VJZ5"/>
<proteinExistence type="predicted"/>
<gene>
    <name evidence="2" type="ordered locus">BcerKBAB4_1184</name>
</gene>
<evidence type="ECO:0000259" key="1">
    <source>
        <dbReference type="Pfam" id="PF13271"/>
    </source>
</evidence>
<dbReference type="KEGG" id="bwe:BcerKBAB4_1184"/>
<name>A9VJZ5_BACMK</name>
<evidence type="ECO:0000313" key="2">
    <source>
        <dbReference type="EMBL" id="ABY42431.1"/>
    </source>
</evidence>
<feature type="domain" description="DUF4062" evidence="1">
    <location>
        <begin position="5"/>
        <end position="90"/>
    </location>
</feature>
<protein>
    <recommendedName>
        <fullName evidence="1">DUF4062 domain-containing protein</fullName>
    </recommendedName>
</protein>
<dbReference type="HOGENOM" id="CLU_067315_1_0_9"/>
<dbReference type="Pfam" id="PF13271">
    <property type="entry name" value="DUF4062"/>
    <property type="match status" value="1"/>
</dbReference>
<dbReference type="Proteomes" id="UP000002154">
    <property type="component" value="Chromosome"/>
</dbReference>
<evidence type="ECO:0000313" key="3">
    <source>
        <dbReference type="Proteomes" id="UP000002154"/>
    </source>
</evidence>
<dbReference type="InterPro" id="IPR025139">
    <property type="entry name" value="DUF4062"/>
</dbReference>
<reference evidence="2 3" key="1">
    <citation type="journal article" date="2008" name="Chem. Biol. Interact.">
        <title>Extending the Bacillus cereus group genomics to putative food-borne pathogens of different toxicity.</title>
        <authorList>
            <person name="Lapidus A."/>
            <person name="Goltsman E."/>
            <person name="Auger S."/>
            <person name="Galleron N."/>
            <person name="Segurens B."/>
            <person name="Dossat C."/>
            <person name="Land M.L."/>
            <person name="Broussolle V."/>
            <person name="Brillard J."/>
            <person name="Guinebretiere M.H."/>
            <person name="Sanchis V."/>
            <person name="Nguen-The C."/>
            <person name="Lereclus D."/>
            <person name="Richardson P."/>
            <person name="Wincker P."/>
            <person name="Weissenbach J."/>
            <person name="Ehrlich S.D."/>
            <person name="Sorokin A."/>
        </authorList>
    </citation>
    <scope>NUCLEOTIDE SEQUENCE [LARGE SCALE GENOMIC DNA]</scope>
    <source>
        <strain evidence="2 3">KBAB4</strain>
    </source>
</reference>
<dbReference type="eggNOG" id="ENOG502ZAMX">
    <property type="taxonomic scope" value="Bacteria"/>
</dbReference>
<organism evidence="2 3">
    <name type="scientific">Bacillus mycoides (strain KBAB4)</name>
    <name type="common">Bacillus weihenstephanensis</name>
    <dbReference type="NCBI Taxonomy" id="315730"/>
    <lineage>
        <taxon>Bacteria</taxon>
        <taxon>Bacillati</taxon>
        <taxon>Bacillota</taxon>
        <taxon>Bacilli</taxon>
        <taxon>Bacillales</taxon>
        <taxon>Bacillaceae</taxon>
        <taxon>Bacillus</taxon>
        <taxon>Bacillus cereus group</taxon>
    </lineage>
</organism>
<sequence>MASPKVFVSSTCYDLRYIRENLKYFIRTLGYATVLSEEGDVFYNPKGHTHDSCLEEIPNCQIFVLVIGGRYGGKFKETDHSITNAEYKEAVKLKIPIFTLVEQGVYSDHHVYTRNKKNDSVDYSKIFYPSADNNMIFDFIDEVRKNSINNAIVPFRNFADIEAYLKKQWAGMMYSFLTKQNEEDRLIDTLSMLGTMNERIELLSKEILNSVGTRDSKITIKLYDEMIANECIRDLGLWQIKPSPVAILLNETIEDLVIYYGKSIKINDAEGFSITHSRSELSQLKYEALVECYNDLKESMVNVLKEHNISIEQYIKEHKKGNY</sequence>